<keyword evidence="2" id="KW-1185">Reference proteome</keyword>
<dbReference type="EMBL" id="JAJNDB010000003">
    <property type="protein sequence ID" value="MCD2194819.1"/>
    <property type="molecule type" value="Genomic_DNA"/>
</dbReference>
<accession>A0ABS8P983</accession>
<sequence>MRVPGGRLDGFGHPSSIEHTFERHQPTIRAIPTRQMDHNSLSISGISRTELLRRTGAADDEAVIIAVEGPSAAGKTTWCHQQEWPVVPEYTPTDHEPDGSDEERRAAYWTDVNVGRWHQAVRLEQQSRVVLCDSDPLKLHYAWCLARVGAAPWSRFEHELRHARAAFGTGRLGLADVALVFIPAPEILQRRWAQDSSRRRRSFGLHQTLGPPLREWYRAVERVAPGRVIWSFPSDGVRGMPSPRPQRSDPELLERILTALPDPTE</sequence>
<protein>
    <recommendedName>
        <fullName evidence="3">AAA domain-containing protein</fullName>
    </recommendedName>
</protein>
<dbReference type="RefSeq" id="WP_230735299.1">
    <property type="nucleotide sequence ID" value="NZ_JAJNDB010000003.1"/>
</dbReference>
<reference evidence="1 2" key="1">
    <citation type="submission" date="2021-11" db="EMBL/GenBank/DDBJ databases">
        <title>Draft genome sequence of Actinomycetospora sp. SF1 isolated from the rhizosphere soil.</title>
        <authorList>
            <person name="Duangmal K."/>
            <person name="Chantavorakit T."/>
        </authorList>
    </citation>
    <scope>NUCLEOTIDE SEQUENCE [LARGE SCALE GENOMIC DNA]</scope>
    <source>
        <strain evidence="1 2">TBRC 5722</strain>
    </source>
</reference>
<evidence type="ECO:0000313" key="2">
    <source>
        <dbReference type="Proteomes" id="UP001199469"/>
    </source>
</evidence>
<dbReference type="Proteomes" id="UP001199469">
    <property type="component" value="Unassembled WGS sequence"/>
</dbReference>
<dbReference type="InterPro" id="IPR027417">
    <property type="entry name" value="P-loop_NTPase"/>
</dbReference>
<organism evidence="1 2">
    <name type="scientific">Actinomycetospora endophytica</name>
    <dbReference type="NCBI Taxonomy" id="2291215"/>
    <lineage>
        <taxon>Bacteria</taxon>
        <taxon>Bacillati</taxon>
        <taxon>Actinomycetota</taxon>
        <taxon>Actinomycetes</taxon>
        <taxon>Pseudonocardiales</taxon>
        <taxon>Pseudonocardiaceae</taxon>
        <taxon>Actinomycetospora</taxon>
    </lineage>
</organism>
<name>A0ABS8P983_9PSEU</name>
<evidence type="ECO:0008006" key="3">
    <source>
        <dbReference type="Google" id="ProtNLM"/>
    </source>
</evidence>
<proteinExistence type="predicted"/>
<gene>
    <name evidence="1" type="ORF">LQ327_15715</name>
</gene>
<dbReference type="SUPFAM" id="SSF52540">
    <property type="entry name" value="P-loop containing nucleoside triphosphate hydrolases"/>
    <property type="match status" value="1"/>
</dbReference>
<evidence type="ECO:0000313" key="1">
    <source>
        <dbReference type="EMBL" id="MCD2194819.1"/>
    </source>
</evidence>
<comment type="caution">
    <text evidence="1">The sequence shown here is derived from an EMBL/GenBank/DDBJ whole genome shotgun (WGS) entry which is preliminary data.</text>
</comment>